<evidence type="ECO:0000256" key="6">
    <source>
        <dbReference type="PROSITE-ProRule" id="PRU00047"/>
    </source>
</evidence>
<comment type="similarity">
    <text evidence="3">Belongs to the pectinacetylesterase family.</text>
</comment>
<dbReference type="PANTHER" id="PTHR21562:SF65">
    <property type="entry name" value="PECTIN ACETYLESTERASE"/>
    <property type="match status" value="1"/>
</dbReference>
<evidence type="ECO:0000256" key="8">
    <source>
        <dbReference type="SAM" id="Phobius"/>
    </source>
</evidence>
<evidence type="ECO:0000256" key="7">
    <source>
        <dbReference type="SAM" id="MobiDB-lite"/>
    </source>
</evidence>
<dbReference type="InterPro" id="IPR036875">
    <property type="entry name" value="Znf_CCHC_sf"/>
</dbReference>
<dbReference type="Pfam" id="PF22936">
    <property type="entry name" value="Pol_BBD"/>
    <property type="match status" value="1"/>
</dbReference>
<evidence type="ECO:0000256" key="5">
    <source>
        <dbReference type="ARBA" id="ARBA00023316"/>
    </source>
</evidence>
<dbReference type="AlphaFoldDB" id="A0AAV0EL68"/>
<dbReference type="GO" id="GO:0003676">
    <property type="term" value="F:nucleic acid binding"/>
    <property type="evidence" value="ECO:0007669"/>
    <property type="project" value="InterPro"/>
</dbReference>
<dbReference type="InterPro" id="IPR036397">
    <property type="entry name" value="RNaseH_sf"/>
</dbReference>
<proteinExistence type="inferred from homology"/>
<dbReference type="InterPro" id="IPR001878">
    <property type="entry name" value="Znf_CCHC"/>
</dbReference>
<organism evidence="11 12">
    <name type="scientific">Cuscuta epithymum</name>
    <dbReference type="NCBI Taxonomy" id="186058"/>
    <lineage>
        <taxon>Eukaryota</taxon>
        <taxon>Viridiplantae</taxon>
        <taxon>Streptophyta</taxon>
        <taxon>Embryophyta</taxon>
        <taxon>Tracheophyta</taxon>
        <taxon>Spermatophyta</taxon>
        <taxon>Magnoliopsida</taxon>
        <taxon>eudicotyledons</taxon>
        <taxon>Gunneridae</taxon>
        <taxon>Pentapetalae</taxon>
        <taxon>asterids</taxon>
        <taxon>lamiids</taxon>
        <taxon>Solanales</taxon>
        <taxon>Convolvulaceae</taxon>
        <taxon>Cuscuteae</taxon>
        <taxon>Cuscuta</taxon>
        <taxon>Cuscuta subgen. Cuscuta</taxon>
    </lineage>
</organism>
<reference evidence="11" key="1">
    <citation type="submission" date="2022-07" db="EMBL/GenBank/DDBJ databases">
        <authorList>
            <person name="Macas J."/>
            <person name="Novak P."/>
            <person name="Neumann P."/>
        </authorList>
    </citation>
    <scope>NUCLEOTIDE SEQUENCE</scope>
</reference>
<dbReference type="SUPFAM" id="SSF53098">
    <property type="entry name" value="Ribonuclease H-like"/>
    <property type="match status" value="1"/>
</dbReference>
<evidence type="ECO:0008006" key="13">
    <source>
        <dbReference type="Google" id="ProtNLM"/>
    </source>
</evidence>
<dbReference type="GO" id="GO:0009505">
    <property type="term" value="C:plant-type cell wall"/>
    <property type="evidence" value="ECO:0007669"/>
    <property type="project" value="TreeGrafter"/>
</dbReference>
<feature type="compositionally biased region" description="Basic residues" evidence="7">
    <location>
        <begin position="459"/>
        <end position="479"/>
    </location>
</feature>
<feature type="transmembrane region" description="Helical" evidence="8">
    <location>
        <begin position="6"/>
        <end position="21"/>
    </location>
</feature>
<dbReference type="GO" id="GO:0071555">
    <property type="term" value="P:cell wall organization"/>
    <property type="evidence" value="ECO:0007669"/>
    <property type="project" value="UniProtKB-KW"/>
</dbReference>
<dbReference type="InterPro" id="IPR054722">
    <property type="entry name" value="PolX-like_BBD"/>
</dbReference>
<dbReference type="Pfam" id="PF00665">
    <property type="entry name" value="rve"/>
    <property type="match status" value="1"/>
</dbReference>
<dbReference type="Gene3D" id="3.30.420.10">
    <property type="entry name" value="Ribonuclease H-like superfamily/Ribonuclease H"/>
    <property type="match status" value="1"/>
</dbReference>
<gene>
    <name evidence="11" type="ORF">CEPIT_LOCUS26009</name>
</gene>
<name>A0AAV0EL68_9ASTE</name>
<dbReference type="EMBL" id="CAMAPF010000934">
    <property type="protein sequence ID" value="CAH9124475.1"/>
    <property type="molecule type" value="Genomic_DNA"/>
</dbReference>
<dbReference type="GO" id="GO:0008270">
    <property type="term" value="F:zinc ion binding"/>
    <property type="evidence" value="ECO:0007669"/>
    <property type="project" value="UniProtKB-KW"/>
</dbReference>
<dbReference type="Proteomes" id="UP001152523">
    <property type="component" value="Unassembled WGS sequence"/>
</dbReference>
<keyword evidence="8" id="KW-0812">Transmembrane</keyword>
<keyword evidence="4" id="KW-0964">Secreted</keyword>
<evidence type="ECO:0000256" key="2">
    <source>
        <dbReference type="ARBA" id="ARBA00004191"/>
    </source>
</evidence>
<keyword evidence="6" id="KW-0479">Metal-binding</keyword>
<dbReference type="PROSITE" id="PS50994">
    <property type="entry name" value="INTEGRASE"/>
    <property type="match status" value="1"/>
</dbReference>
<keyword evidence="4" id="KW-0134">Cell wall</keyword>
<comment type="subcellular location">
    <subcellularLocation>
        <location evidence="2">Secreted</location>
        <location evidence="2">Cell wall</location>
    </subcellularLocation>
</comment>
<keyword evidence="8" id="KW-1133">Transmembrane helix</keyword>
<dbReference type="GO" id="GO:0052793">
    <property type="term" value="F:pectin acetylesterase activity"/>
    <property type="evidence" value="ECO:0007669"/>
    <property type="project" value="TreeGrafter"/>
</dbReference>
<feature type="transmembrane region" description="Helical" evidence="8">
    <location>
        <begin position="28"/>
        <end position="45"/>
    </location>
</feature>
<sequence length="838" mass="94398">MIYILAQLISLLFNFLSNYLIRSKHKMGYLQIVSISLILYAAFFLSKCDGNDDYYVNATLVHSDPEAVCLTGKPASYYFDNGFSSGMGNWLVYLQGGAWCNNIPYCAQYAHARNITLDPKPYNFRYILSNKKGENPDFYNWNKVVIRYCDGSSFTSDSPKTYEYNGTKLYFRGARIYRAVMQEVYHKLGMKMAKNALLVGGSAGGVAATIHCDGFRDFLPNATRVKCLSDAGYFFPSKRFEDQGEIFTPIFQGLIAMKHGSIKALPKACTSKFSPYLIEDYLYQKKLHLPLFENKPESMAEAEWNLLDRQALGVVRLSLAKNVAYNIVNEKTTFGLLKALSNMYEKPSAANKVFLIRQLVNTRMKEGASVRDHINEFNSIISRLGSVEIKFDDEVQALLLLSSLPDSWSGTVTAVSSSSGTTKLTFEGIRDLILGEDIRRRSSGDSSNSLLSTEDRGRKSTRGGNKKGRSKLRKRGQSKNRKDINCWNCKENGHFRNHCPKASADKGKKEVNVTEDYEDVLICSVENSIESWIMDSGASFHACHCRDLMKNFRPYNGRVRLADDKSLEITGIGDVDLSTTLGTTWRLKDVRYIPDLKKMLISVGQLDEEGHNVSFGNKQWKVKKGKLVIARGQKHGTLYMVEVSTDGANAAVEDTGVSTLWHQRLGHISENGMKMLSSKGKIPDLKNSKLSFCGPCVLGKQKRVTFVKTRQQPKTERLELIHSDVYGPTKVSSIGGSRYYVTFIDDSTRKVWVYFLKNKSDVFNTFKKFKAAVENETNLKIKCLKSDNGGEYSSTEFVDYCAEQGIRMLKTVPETPQHTSTKKAFYISFSTCVILKHM</sequence>
<keyword evidence="6" id="KW-0862">Zinc</keyword>
<evidence type="ECO:0000256" key="3">
    <source>
        <dbReference type="ARBA" id="ARBA00005784"/>
    </source>
</evidence>
<dbReference type="SUPFAM" id="SSF57756">
    <property type="entry name" value="Retrovirus zinc finger-like domains"/>
    <property type="match status" value="1"/>
</dbReference>
<keyword evidence="8" id="KW-0472">Membrane</keyword>
<dbReference type="InterPro" id="IPR012337">
    <property type="entry name" value="RNaseH-like_sf"/>
</dbReference>
<feature type="region of interest" description="Disordered" evidence="7">
    <location>
        <begin position="440"/>
        <end position="479"/>
    </location>
</feature>
<feature type="domain" description="Integrase catalytic" evidence="10">
    <location>
        <begin position="709"/>
        <end position="838"/>
    </location>
</feature>
<evidence type="ECO:0000313" key="11">
    <source>
        <dbReference type="EMBL" id="CAH9124475.1"/>
    </source>
</evidence>
<protein>
    <recommendedName>
        <fullName evidence="13">Pectin acetylesterase</fullName>
    </recommendedName>
</protein>
<evidence type="ECO:0000259" key="9">
    <source>
        <dbReference type="PROSITE" id="PS50158"/>
    </source>
</evidence>
<dbReference type="Pfam" id="PF13976">
    <property type="entry name" value="gag_pre-integrs"/>
    <property type="match status" value="1"/>
</dbReference>
<dbReference type="PANTHER" id="PTHR21562">
    <property type="entry name" value="NOTUM-RELATED"/>
    <property type="match status" value="1"/>
</dbReference>
<dbReference type="InterPro" id="IPR025724">
    <property type="entry name" value="GAG-pre-integrase_dom"/>
</dbReference>
<evidence type="ECO:0000256" key="1">
    <source>
        <dbReference type="ARBA" id="ARBA00003534"/>
    </source>
</evidence>
<evidence type="ECO:0000256" key="4">
    <source>
        <dbReference type="ARBA" id="ARBA00022512"/>
    </source>
</evidence>
<feature type="domain" description="CCHC-type" evidence="9">
    <location>
        <begin position="486"/>
        <end position="501"/>
    </location>
</feature>
<accession>A0AAV0EL68</accession>
<evidence type="ECO:0000313" key="12">
    <source>
        <dbReference type="Proteomes" id="UP001152523"/>
    </source>
</evidence>
<keyword evidence="6" id="KW-0863">Zinc-finger</keyword>
<dbReference type="InterPro" id="IPR004963">
    <property type="entry name" value="PAE/NOTUM"/>
</dbReference>
<comment type="function">
    <text evidence="1">Hydrolyzes acetyl esters in homogalacturonan regions of pectin. In type I primary cell wall, galacturonic acid residues of pectin can be acetylated at the O-2 and O-3 positions. Decreasing the degree of acetylation of pectin gels in vitro alters their physical properties.</text>
</comment>
<dbReference type="Pfam" id="PF03283">
    <property type="entry name" value="PAE"/>
    <property type="match status" value="1"/>
</dbReference>
<dbReference type="InterPro" id="IPR001584">
    <property type="entry name" value="Integrase_cat-core"/>
</dbReference>
<dbReference type="PROSITE" id="PS50158">
    <property type="entry name" value="ZF_CCHC"/>
    <property type="match status" value="1"/>
</dbReference>
<dbReference type="Pfam" id="PF14223">
    <property type="entry name" value="Retrotran_gag_2"/>
    <property type="match status" value="1"/>
</dbReference>
<evidence type="ECO:0000259" key="10">
    <source>
        <dbReference type="PROSITE" id="PS50994"/>
    </source>
</evidence>
<keyword evidence="12" id="KW-1185">Reference proteome</keyword>
<dbReference type="GO" id="GO:0015074">
    <property type="term" value="P:DNA integration"/>
    <property type="evidence" value="ECO:0007669"/>
    <property type="project" value="InterPro"/>
</dbReference>
<comment type="caution">
    <text evidence="11">The sequence shown here is derived from an EMBL/GenBank/DDBJ whole genome shotgun (WGS) entry which is preliminary data.</text>
</comment>
<keyword evidence="5" id="KW-0961">Cell wall biogenesis/degradation</keyword>